<feature type="non-terminal residue" evidence="1">
    <location>
        <position position="1"/>
    </location>
</feature>
<dbReference type="AlphaFoldDB" id="A0A371E2Y3"/>
<protein>
    <submittedName>
        <fullName evidence="1">Uncharacterized protein</fullName>
    </submittedName>
</protein>
<proteinExistence type="predicted"/>
<comment type="caution">
    <text evidence="1">The sequence shown here is derived from an EMBL/GenBank/DDBJ whole genome shotgun (WGS) entry which is preliminary data.</text>
</comment>
<dbReference type="EMBL" id="QJKJ01016909">
    <property type="protein sequence ID" value="RDX60373.1"/>
    <property type="molecule type" value="Genomic_DNA"/>
</dbReference>
<dbReference type="Proteomes" id="UP000257109">
    <property type="component" value="Unassembled WGS sequence"/>
</dbReference>
<name>A0A371E2Y3_MUCPR</name>
<accession>A0A371E2Y3</accession>
<sequence>MVDIRRQPELVKQQDGKITILTIHVDDMNLQVKIRILHYLRFVNIVILTGALKEKDDNQQLGISHLLEKLNIRLWSKDYKS</sequence>
<organism evidence="1 2">
    <name type="scientific">Mucuna pruriens</name>
    <name type="common">Velvet bean</name>
    <name type="synonym">Dolichos pruriens</name>
    <dbReference type="NCBI Taxonomy" id="157652"/>
    <lineage>
        <taxon>Eukaryota</taxon>
        <taxon>Viridiplantae</taxon>
        <taxon>Streptophyta</taxon>
        <taxon>Embryophyta</taxon>
        <taxon>Tracheophyta</taxon>
        <taxon>Spermatophyta</taxon>
        <taxon>Magnoliopsida</taxon>
        <taxon>eudicotyledons</taxon>
        <taxon>Gunneridae</taxon>
        <taxon>Pentapetalae</taxon>
        <taxon>rosids</taxon>
        <taxon>fabids</taxon>
        <taxon>Fabales</taxon>
        <taxon>Fabaceae</taxon>
        <taxon>Papilionoideae</taxon>
        <taxon>50 kb inversion clade</taxon>
        <taxon>NPAAA clade</taxon>
        <taxon>indigoferoid/millettioid clade</taxon>
        <taxon>Phaseoleae</taxon>
        <taxon>Mucuna</taxon>
    </lineage>
</organism>
<gene>
    <name evidence="1" type="ORF">CR513_61488</name>
</gene>
<evidence type="ECO:0000313" key="1">
    <source>
        <dbReference type="EMBL" id="RDX60373.1"/>
    </source>
</evidence>
<keyword evidence="2" id="KW-1185">Reference proteome</keyword>
<evidence type="ECO:0000313" key="2">
    <source>
        <dbReference type="Proteomes" id="UP000257109"/>
    </source>
</evidence>
<reference evidence="1" key="1">
    <citation type="submission" date="2018-05" db="EMBL/GenBank/DDBJ databases">
        <title>Draft genome of Mucuna pruriens seed.</title>
        <authorList>
            <person name="Nnadi N.E."/>
            <person name="Vos R."/>
            <person name="Hasami M.H."/>
            <person name="Devisetty U.K."/>
            <person name="Aguiy J.C."/>
        </authorList>
    </citation>
    <scope>NUCLEOTIDE SEQUENCE [LARGE SCALE GENOMIC DNA]</scope>
    <source>
        <strain evidence="1">JCA_2017</strain>
    </source>
</reference>